<dbReference type="AlphaFoldDB" id="A0A9P9WN09"/>
<feature type="compositionally biased region" description="Polar residues" evidence="1">
    <location>
        <begin position="379"/>
        <end position="388"/>
    </location>
</feature>
<dbReference type="Proteomes" id="UP000829685">
    <property type="component" value="Unassembled WGS sequence"/>
</dbReference>
<feature type="compositionally biased region" description="Basic and acidic residues" evidence="1">
    <location>
        <begin position="658"/>
        <end position="669"/>
    </location>
</feature>
<evidence type="ECO:0000256" key="1">
    <source>
        <dbReference type="SAM" id="MobiDB-lite"/>
    </source>
</evidence>
<feature type="compositionally biased region" description="Polar residues" evidence="1">
    <location>
        <begin position="161"/>
        <end position="176"/>
    </location>
</feature>
<dbReference type="EMBL" id="JAFIMR010000012">
    <property type="protein sequence ID" value="KAI1871826.1"/>
    <property type="molecule type" value="Genomic_DNA"/>
</dbReference>
<feature type="compositionally biased region" description="Polar residues" evidence="1">
    <location>
        <begin position="22"/>
        <end position="44"/>
    </location>
</feature>
<proteinExistence type="predicted"/>
<feature type="compositionally biased region" description="Polar residues" evidence="1">
    <location>
        <begin position="362"/>
        <end position="371"/>
    </location>
</feature>
<comment type="caution">
    <text evidence="2">The sequence shown here is derived from an EMBL/GenBank/DDBJ whole genome shotgun (WGS) entry which is preliminary data.</text>
</comment>
<evidence type="ECO:0000313" key="3">
    <source>
        <dbReference type="Proteomes" id="UP000829685"/>
    </source>
</evidence>
<feature type="compositionally biased region" description="Basic and acidic residues" evidence="1">
    <location>
        <begin position="204"/>
        <end position="222"/>
    </location>
</feature>
<feature type="compositionally biased region" description="Polar residues" evidence="1">
    <location>
        <begin position="455"/>
        <end position="466"/>
    </location>
</feature>
<sequence length="669" mass="72546">MDETNPFTEGDATAQNPERKGSNGSVANMSSSGETGSVPSQNATALDEAIGQVPMDQLMSGPAMDNNEVPQPPVTSQTDRENASTDPEFESLKDSTAVNVPQIATDELQEDHQSAGYDKLPETTENAQSDSISEDKSADNLSSEINAATTTSDTHLEDSRTTQPDSTVQETMSSTQHEAEERDAEERDAEENDAEENFRSSSDSQHRGDEPTLEADLARDEPLPIENNETDLSKPSPIQQEGSGQQVNDQEMIPPESIEETQAPEVPEPANEKHQDDPNGPLFESESNAGNEEGTKEEVTSEEATNDEAISEEAAQDHGDPSIKMNDDSDIFGSQKGDDNKLQIESPVSGGATDDIEPPKSPQLSVKPVQTETEDAVNSGASEDQFLTHQDETGTEGAQTPKSAEEDKSFTDTYQPDEPSETERLASFNVDKTPEKNVEEDYEDQDALAQMILEPSTSAPQSTNGDDNLEEERHSVAGETTATLPTQRKSKKGRTPLPTATVAEAVSKRASSIRVKMVENNKRKWEDSDWETEPEVFIKKSRIAPSVRGPDGKYAPPVLNAGVVQEKRKRALHDDDLDIGTSVKSRVRKTDAKQTKSKKAMSKQVKPKKETRKKTPAKKGPKAKGKKDTAKASRAAKAGSTAFKSDEFVGDTSSDDEPLAHSRSDKASS</sequence>
<feature type="compositionally biased region" description="Polar residues" evidence="1">
    <location>
        <begin position="236"/>
        <end position="249"/>
    </location>
</feature>
<accession>A0A9P9WN09</accession>
<keyword evidence="3" id="KW-1185">Reference proteome</keyword>
<organism evidence="2 3">
    <name type="scientific">Neoarthrinium moseri</name>
    <dbReference type="NCBI Taxonomy" id="1658444"/>
    <lineage>
        <taxon>Eukaryota</taxon>
        <taxon>Fungi</taxon>
        <taxon>Dikarya</taxon>
        <taxon>Ascomycota</taxon>
        <taxon>Pezizomycotina</taxon>
        <taxon>Sordariomycetes</taxon>
        <taxon>Xylariomycetidae</taxon>
        <taxon>Amphisphaeriales</taxon>
        <taxon>Apiosporaceae</taxon>
        <taxon>Neoarthrinium</taxon>
    </lineage>
</organism>
<feature type="compositionally biased region" description="Polar residues" evidence="1">
    <location>
        <begin position="139"/>
        <end position="153"/>
    </location>
</feature>
<feature type="compositionally biased region" description="Acidic residues" evidence="1">
    <location>
        <begin position="300"/>
        <end position="311"/>
    </location>
</feature>
<feature type="compositionally biased region" description="Acidic residues" evidence="1">
    <location>
        <begin position="181"/>
        <end position="195"/>
    </location>
</feature>
<gene>
    <name evidence="2" type="ORF">JX265_005812</name>
</gene>
<name>A0A9P9WN09_9PEZI</name>
<feature type="compositionally biased region" description="Basic and acidic residues" evidence="1">
    <location>
        <begin position="315"/>
        <end position="327"/>
    </location>
</feature>
<reference evidence="2" key="1">
    <citation type="submission" date="2021-03" db="EMBL/GenBank/DDBJ databases">
        <title>Revisited historic fungal species revealed as producer of novel bioactive compounds through whole genome sequencing and comparative genomics.</title>
        <authorList>
            <person name="Vignolle G.A."/>
            <person name="Hochenegger N."/>
            <person name="Mach R.L."/>
            <person name="Mach-Aigner A.R."/>
            <person name="Javad Rahimi M."/>
            <person name="Salim K.A."/>
            <person name="Chan C.M."/>
            <person name="Lim L.B.L."/>
            <person name="Cai F."/>
            <person name="Druzhinina I.S."/>
            <person name="U'Ren J.M."/>
            <person name="Derntl C."/>
        </authorList>
    </citation>
    <scope>NUCLEOTIDE SEQUENCE</scope>
    <source>
        <strain evidence="2">TUCIM 5799</strain>
    </source>
</reference>
<protein>
    <submittedName>
        <fullName evidence="2">Uncharacterized protein</fullName>
    </submittedName>
</protein>
<feature type="compositionally biased region" description="Basic residues" evidence="1">
    <location>
        <begin position="595"/>
        <end position="625"/>
    </location>
</feature>
<feature type="region of interest" description="Disordered" evidence="1">
    <location>
        <begin position="1"/>
        <end position="499"/>
    </location>
</feature>
<evidence type="ECO:0000313" key="2">
    <source>
        <dbReference type="EMBL" id="KAI1871826.1"/>
    </source>
</evidence>
<feature type="compositionally biased region" description="Polar residues" evidence="1">
    <location>
        <begin position="478"/>
        <end position="487"/>
    </location>
</feature>
<feature type="region of interest" description="Disordered" evidence="1">
    <location>
        <begin position="565"/>
        <end position="669"/>
    </location>
</feature>